<sequence>MKCGTYSCYKLFEKGKILIPQKGPPGMTLGKFIWSLFYCLGWPGIVIVWILLMSLTTGLISIGLIAHYIFYNRDNVPDLQSFVNFDVPQIGVIYDAREKPIINLAREYRLIIRPSEITVPVRNAFLSAEDKDFYQHNGVDWDALLLRAVGRNSNSSLRTLIQKGEITIIVQQGASTITDQIVGLYYRNHINYTVNKTESSSWSLLPRRYLIKLEELRLAIWLEAELAKPQYFGSKLRTKDEILARFLSYTYFRKVYGIKAASLYYFKKEVSQLNHGEAALLAGIVKNPSRYAPTSDFSENLNRISRRNEILDLMVKNNYLSSNESEKFKQENPPLPEDKRGFTDAPSVVGNILQELSLTGVNTDNLFDGRVKIFSTSDLEIQKITNDALEEGLRLFEGRHPEGKDIIQGSVIVLRNSDAAILAEVGGRKNYKSKGLVYSDLDRARHSLRQPGSAFKPFVFFAAITHFWTLEDTIPDIPLFLYMGPNRPRHIIHNYDGKYKGSVTLRRALFESRNAATVGLTLQVGGIKDIISIAKVLGIKTELQPYVTTAIGASEVNLLELANAYRAMASGMLAEPYIIRKVTGNANEVIFEANLQTIVAPFYEAHLELIQEGLRGTVRIPGGTAYSLTLENFPVPVMGKTGTTNDFRDALFVGSTYGPTGITVAVRIGYDDNRKLGGSETGAKAALPVFKTIVREIYGRNLVEPAANFPDQIEKSIDAYIQNPQ</sequence>
<evidence type="ECO:0000256" key="8">
    <source>
        <dbReference type="ARBA" id="ARBA00022960"/>
    </source>
</evidence>
<dbReference type="Gene3D" id="1.10.3810.10">
    <property type="entry name" value="Biosynthetic peptidoglycan transglycosylase-like"/>
    <property type="match status" value="1"/>
</dbReference>
<protein>
    <recommendedName>
        <fullName evidence="13">peptidoglycan glycosyltransferase</fullName>
        <ecNumber evidence="13">2.4.99.28</ecNumber>
    </recommendedName>
</protein>
<evidence type="ECO:0000256" key="2">
    <source>
        <dbReference type="ARBA" id="ARBA00022475"/>
    </source>
</evidence>
<name>A0A1F8GDF2_9BACT</name>
<comment type="caution">
    <text evidence="18">The sequence shown here is derived from an EMBL/GenBank/DDBJ whole genome shotgun (WGS) entry which is preliminary data.</text>
</comment>
<evidence type="ECO:0000256" key="7">
    <source>
        <dbReference type="ARBA" id="ARBA00022801"/>
    </source>
</evidence>
<evidence type="ECO:0000256" key="13">
    <source>
        <dbReference type="ARBA" id="ARBA00044770"/>
    </source>
</evidence>
<dbReference type="EMBL" id="MGKI01000008">
    <property type="protein sequence ID" value="OGN22766.1"/>
    <property type="molecule type" value="Genomic_DNA"/>
</dbReference>
<evidence type="ECO:0000313" key="19">
    <source>
        <dbReference type="Proteomes" id="UP000178227"/>
    </source>
</evidence>
<dbReference type="InterPro" id="IPR050396">
    <property type="entry name" value="Glycosyltr_51/Transpeptidase"/>
</dbReference>
<dbReference type="SUPFAM" id="SSF53955">
    <property type="entry name" value="Lysozyme-like"/>
    <property type="match status" value="1"/>
</dbReference>
<dbReference type="EC" id="2.4.99.28" evidence="13"/>
<dbReference type="GO" id="GO:0009252">
    <property type="term" value="P:peptidoglycan biosynthetic process"/>
    <property type="evidence" value="ECO:0007669"/>
    <property type="project" value="UniProtKB-KW"/>
</dbReference>
<evidence type="ECO:0000256" key="6">
    <source>
        <dbReference type="ARBA" id="ARBA00022679"/>
    </source>
</evidence>
<dbReference type="InterPro" id="IPR001264">
    <property type="entry name" value="Glyco_trans_51"/>
</dbReference>
<dbReference type="Pfam" id="PF00912">
    <property type="entry name" value="Transgly"/>
    <property type="match status" value="1"/>
</dbReference>
<reference evidence="18 19" key="1">
    <citation type="journal article" date="2016" name="Nat. Commun.">
        <title>Thousands of microbial genomes shed light on interconnected biogeochemical processes in an aquifer system.</title>
        <authorList>
            <person name="Anantharaman K."/>
            <person name="Brown C.T."/>
            <person name="Hug L.A."/>
            <person name="Sharon I."/>
            <person name="Castelle C.J."/>
            <person name="Probst A.J."/>
            <person name="Thomas B.C."/>
            <person name="Singh A."/>
            <person name="Wilkins M.J."/>
            <person name="Karaoz U."/>
            <person name="Brodie E.L."/>
            <person name="Williams K.H."/>
            <person name="Hubbard S.S."/>
            <person name="Banfield J.F."/>
        </authorList>
    </citation>
    <scope>NUCLEOTIDE SEQUENCE [LARGE SCALE GENOMIC DNA]</scope>
</reference>
<feature type="domain" description="Glycosyl transferase family 51" evidence="17">
    <location>
        <begin position="102"/>
        <end position="314"/>
    </location>
</feature>
<keyword evidence="15" id="KW-1133">Transmembrane helix</keyword>
<keyword evidence="11" id="KW-0511">Multifunctional enzyme</keyword>
<keyword evidence="10 15" id="KW-0472">Membrane</keyword>
<dbReference type="GO" id="GO:0008955">
    <property type="term" value="F:peptidoglycan glycosyltransferase activity"/>
    <property type="evidence" value="ECO:0007669"/>
    <property type="project" value="UniProtKB-EC"/>
</dbReference>
<evidence type="ECO:0000256" key="11">
    <source>
        <dbReference type="ARBA" id="ARBA00023268"/>
    </source>
</evidence>
<evidence type="ECO:0000256" key="4">
    <source>
        <dbReference type="ARBA" id="ARBA00022670"/>
    </source>
</evidence>
<dbReference type="SUPFAM" id="SSF56601">
    <property type="entry name" value="beta-lactamase/transpeptidase-like"/>
    <property type="match status" value="1"/>
</dbReference>
<keyword evidence="5" id="KW-0328">Glycosyltransferase</keyword>
<evidence type="ECO:0000256" key="9">
    <source>
        <dbReference type="ARBA" id="ARBA00022984"/>
    </source>
</evidence>
<dbReference type="Proteomes" id="UP000178227">
    <property type="component" value="Unassembled WGS sequence"/>
</dbReference>
<keyword evidence="2" id="KW-1003">Cell membrane</keyword>
<evidence type="ECO:0000256" key="3">
    <source>
        <dbReference type="ARBA" id="ARBA00022645"/>
    </source>
</evidence>
<evidence type="ECO:0000256" key="12">
    <source>
        <dbReference type="ARBA" id="ARBA00023316"/>
    </source>
</evidence>
<evidence type="ECO:0000259" key="16">
    <source>
        <dbReference type="Pfam" id="PF00905"/>
    </source>
</evidence>
<keyword evidence="8" id="KW-0133">Cell shape</keyword>
<dbReference type="STRING" id="1802694.A2918_01335"/>
<dbReference type="PANTHER" id="PTHR32282">
    <property type="entry name" value="BINDING PROTEIN TRANSPEPTIDASE, PUTATIVE-RELATED"/>
    <property type="match status" value="1"/>
</dbReference>
<dbReference type="GO" id="GO:0008360">
    <property type="term" value="P:regulation of cell shape"/>
    <property type="evidence" value="ECO:0007669"/>
    <property type="project" value="UniProtKB-KW"/>
</dbReference>
<organism evidence="18 19">
    <name type="scientific">Candidatus Yanofskybacteria bacterium RIFCSPLOWO2_01_FULL_42_49</name>
    <dbReference type="NCBI Taxonomy" id="1802694"/>
    <lineage>
        <taxon>Bacteria</taxon>
        <taxon>Candidatus Yanofskyibacteriota</taxon>
    </lineage>
</organism>
<gene>
    <name evidence="18" type="ORF">A2918_01335</name>
</gene>
<dbReference type="PANTHER" id="PTHR32282:SF11">
    <property type="entry name" value="PENICILLIN-BINDING PROTEIN 1B"/>
    <property type="match status" value="1"/>
</dbReference>
<dbReference type="Pfam" id="PF00905">
    <property type="entry name" value="Transpeptidase"/>
    <property type="match status" value="1"/>
</dbReference>
<dbReference type="GO" id="GO:0006508">
    <property type="term" value="P:proteolysis"/>
    <property type="evidence" value="ECO:0007669"/>
    <property type="project" value="UniProtKB-KW"/>
</dbReference>
<keyword evidence="9" id="KW-0573">Peptidoglycan synthesis</keyword>
<keyword evidence="15" id="KW-0812">Transmembrane</keyword>
<keyword evidence="12" id="KW-0961">Cell wall biogenesis/degradation</keyword>
<accession>A0A1F8GDF2</accession>
<comment type="catalytic activity">
    <reaction evidence="14">
        <text>[GlcNAc-(1-&gt;4)-Mur2Ac(oyl-L-Ala-gamma-D-Glu-L-Lys-D-Ala-D-Ala)](n)-di-trans,octa-cis-undecaprenyl diphosphate + beta-D-GlcNAc-(1-&gt;4)-Mur2Ac(oyl-L-Ala-gamma-D-Glu-L-Lys-D-Ala-D-Ala)-di-trans,octa-cis-undecaprenyl diphosphate = [GlcNAc-(1-&gt;4)-Mur2Ac(oyl-L-Ala-gamma-D-Glu-L-Lys-D-Ala-D-Ala)](n+1)-di-trans,octa-cis-undecaprenyl diphosphate + di-trans,octa-cis-undecaprenyl diphosphate + H(+)</text>
        <dbReference type="Rhea" id="RHEA:23708"/>
        <dbReference type="Rhea" id="RHEA-COMP:9602"/>
        <dbReference type="Rhea" id="RHEA-COMP:9603"/>
        <dbReference type="ChEBI" id="CHEBI:15378"/>
        <dbReference type="ChEBI" id="CHEBI:58405"/>
        <dbReference type="ChEBI" id="CHEBI:60033"/>
        <dbReference type="ChEBI" id="CHEBI:78435"/>
        <dbReference type="EC" id="2.4.99.28"/>
    </reaction>
</comment>
<feature type="transmembrane region" description="Helical" evidence="15">
    <location>
        <begin position="37"/>
        <end position="70"/>
    </location>
</feature>
<evidence type="ECO:0000256" key="14">
    <source>
        <dbReference type="ARBA" id="ARBA00049902"/>
    </source>
</evidence>
<dbReference type="GO" id="GO:0030288">
    <property type="term" value="C:outer membrane-bounded periplasmic space"/>
    <property type="evidence" value="ECO:0007669"/>
    <property type="project" value="TreeGrafter"/>
</dbReference>
<keyword evidence="6" id="KW-0808">Transferase</keyword>
<dbReference type="InterPro" id="IPR001460">
    <property type="entry name" value="PCN-bd_Tpept"/>
</dbReference>
<feature type="domain" description="Penicillin-binding protein transpeptidase" evidence="16">
    <location>
        <begin position="409"/>
        <end position="694"/>
    </location>
</feature>
<dbReference type="AlphaFoldDB" id="A0A1F8GDF2"/>
<comment type="subcellular location">
    <subcellularLocation>
        <location evidence="1">Cell membrane</location>
    </subcellularLocation>
</comment>
<dbReference type="InterPro" id="IPR036950">
    <property type="entry name" value="PBP_transglycosylase"/>
</dbReference>
<dbReference type="GO" id="GO:0005886">
    <property type="term" value="C:plasma membrane"/>
    <property type="evidence" value="ECO:0007669"/>
    <property type="project" value="UniProtKB-SubCell"/>
</dbReference>
<keyword evidence="4" id="KW-0645">Protease</keyword>
<evidence type="ECO:0000256" key="15">
    <source>
        <dbReference type="SAM" id="Phobius"/>
    </source>
</evidence>
<dbReference type="GO" id="GO:0004180">
    <property type="term" value="F:carboxypeptidase activity"/>
    <property type="evidence" value="ECO:0007669"/>
    <property type="project" value="UniProtKB-KW"/>
</dbReference>
<dbReference type="InterPro" id="IPR023346">
    <property type="entry name" value="Lysozyme-like_dom_sf"/>
</dbReference>
<proteinExistence type="predicted"/>
<keyword evidence="7" id="KW-0378">Hydrolase</keyword>
<evidence type="ECO:0000256" key="1">
    <source>
        <dbReference type="ARBA" id="ARBA00004236"/>
    </source>
</evidence>
<dbReference type="Gene3D" id="3.40.710.10">
    <property type="entry name" value="DD-peptidase/beta-lactamase superfamily"/>
    <property type="match status" value="1"/>
</dbReference>
<evidence type="ECO:0000256" key="10">
    <source>
        <dbReference type="ARBA" id="ARBA00023136"/>
    </source>
</evidence>
<dbReference type="GO" id="GO:0071555">
    <property type="term" value="P:cell wall organization"/>
    <property type="evidence" value="ECO:0007669"/>
    <property type="project" value="UniProtKB-KW"/>
</dbReference>
<evidence type="ECO:0000256" key="5">
    <source>
        <dbReference type="ARBA" id="ARBA00022676"/>
    </source>
</evidence>
<dbReference type="InterPro" id="IPR012338">
    <property type="entry name" value="Beta-lactam/transpept-like"/>
</dbReference>
<keyword evidence="3" id="KW-0121">Carboxypeptidase</keyword>
<evidence type="ECO:0000259" key="17">
    <source>
        <dbReference type="Pfam" id="PF00912"/>
    </source>
</evidence>
<evidence type="ECO:0000313" key="18">
    <source>
        <dbReference type="EMBL" id="OGN22766.1"/>
    </source>
</evidence>
<dbReference type="GO" id="GO:0008658">
    <property type="term" value="F:penicillin binding"/>
    <property type="evidence" value="ECO:0007669"/>
    <property type="project" value="InterPro"/>
</dbReference>